<feature type="transmembrane region" description="Helical" evidence="2">
    <location>
        <begin position="330"/>
        <end position="346"/>
    </location>
</feature>
<gene>
    <name evidence="3" type="ORF">ENL07_05055</name>
</gene>
<keyword evidence="2" id="KW-1133">Transmembrane helix</keyword>
<dbReference type="GO" id="GO:0042910">
    <property type="term" value="F:xenobiotic transmembrane transporter activity"/>
    <property type="evidence" value="ECO:0007669"/>
    <property type="project" value="TreeGrafter"/>
</dbReference>
<dbReference type="Gene3D" id="3.30.70.1440">
    <property type="entry name" value="Multidrug efflux transporter AcrB pore domain"/>
    <property type="match status" value="1"/>
</dbReference>
<evidence type="ECO:0000256" key="2">
    <source>
        <dbReference type="SAM" id="Phobius"/>
    </source>
</evidence>
<feature type="transmembrane region" description="Helical" evidence="2">
    <location>
        <begin position="12"/>
        <end position="30"/>
    </location>
</feature>
<dbReference type="GO" id="GO:0005886">
    <property type="term" value="C:plasma membrane"/>
    <property type="evidence" value="ECO:0007669"/>
    <property type="project" value="TreeGrafter"/>
</dbReference>
<comment type="caution">
    <text evidence="3">The sequence shown here is derived from an EMBL/GenBank/DDBJ whole genome shotgun (WGS) entry which is preliminary data.</text>
</comment>
<dbReference type="EMBL" id="DRSQ01000105">
    <property type="protein sequence ID" value="HHE31994.1"/>
    <property type="molecule type" value="Genomic_DNA"/>
</dbReference>
<keyword evidence="2" id="KW-0812">Transmembrane</keyword>
<feature type="transmembrane region" description="Helical" evidence="2">
    <location>
        <begin position="913"/>
        <end position="934"/>
    </location>
</feature>
<feature type="transmembrane region" description="Helical" evidence="2">
    <location>
        <begin position="994"/>
        <end position="1016"/>
    </location>
</feature>
<dbReference type="SUPFAM" id="SSF82866">
    <property type="entry name" value="Multidrug efflux transporter AcrB transmembrane domain"/>
    <property type="match status" value="2"/>
</dbReference>
<sequence length="1020" mass="111269">MFDFFHKRPYLLYSLIAGFFVLGVYGLIIMPKNLFPDSDRPTIIVMSQVPGGTPNVVASTVSKPIEEEVSTLSLIRQVSSVNIAGMSIVTAEFEYAKGLEPAAVDVNNAVNKVRGKLPPEVNPSIYTAGSHVLPVDVFSLSPAGGDLTLDDVRKIAESDIKPALLRNPQVGNVEIFGGYQSAININVDPFKTKAVGVSLDKIAATVRALDRDAPIGFSKDSDSFYTITVYGERASVEALKMLPVAPNVRLGDIASVRWEHQKRFSGYEGNGQASIALAIQRAPGGSVLSTSKAGRAVVEKLKQRYPNIRFQLADTQRNLIQTANTNMLEALRDAIIFTLLVILLFLGNLRAVAAALASIPMVFFATIAIIWMTGGELNIVIYTAIILALGMLVDDAVVVLENIERHLVELKQDLNTAIIAGTKEVIAPVFAGTVATVAIMFPFLFTGDFPQQIFRPLISTLIIALVVSYFLSITFIPAISFLLYRKGVSKTGFEKWLEWLYEKSFGRLVGPYLAMLRFSAGGRSGRRRLLMTVAVVALLAFSVKSIMPVIGRDLMPPMDTGIIKVHVKFSANESVDAAEKRLKPFLAWLHQQPEVVMSSVSYGSEPGVLSLGSGSLPAEAMMTINCVDRFHRKKNIWQIEDELRSRLSVLRNVKAADVYDFGATPLSSIKAPIDARLLAEDYHVLPAAAKKAAAALGEVKGLTSVNTSWDNDFTEARLNVDTNRALAYGMTPVQIAAQLPLAGLPVAVSANLVSMQNQFVRLYFNRPFDGNPDQLRLIPIQTPKGPVPLAALAQIDYGLTANKIERNQMLYSLDVSGYRSRRAISTLTEDSQAALNKAGIKGVEISQEGDIKQMKDSFGRMIKSIGIGVILLLMALVAIYQSVRLAVVMVLVLPLAMIGASWGMLIFDKPSCMPSLVGILLLFGIIIKNSILLIDFYQEFRKKDESPFEAALESVRVRFRPVFMTAFGTIAGMIPIAFEWAVGLERLSPLADVAVGGLLVGTVLTLIYIPMFAYSVERKK</sequence>
<dbReference type="Gene3D" id="3.30.2090.10">
    <property type="entry name" value="Multidrug efflux transporter AcrB TolC docking domain, DN and DC subdomains"/>
    <property type="match status" value="2"/>
</dbReference>
<feature type="coiled-coil region" evidence="1">
    <location>
        <begin position="393"/>
        <end position="420"/>
    </location>
</feature>
<feature type="transmembrane region" description="Helical" evidence="2">
    <location>
        <begin position="861"/>
        <end position="880"/>
    </location>
</feature>
<dbReference type="Pfam" id="PF00873">
    <property type="entry name" value="ACR_tran"/>
    <property type="match status" value="1"/>
</dbReference>
<feature type="transmembrane region" description="Helical" evidence="2">
    <location>
        <begin position="887"/>
        <end position="907"/>
    </location>
</feature>
<dbReference type="Gene3D" id="3.30.70.1320">
    <property type="entry name" value="Multidrug efflux transporter AcrB pore domain like"/>
    <property type="match status" value="1"/>
</dbReference>
<organism evidence="3">
    <name type="scientific">Chlorobaculum parvum</name>
    <dbReference type="NCBI Taxonomy" id="274539"/>
    <lineage>
        <taxon>Bacteria</taxon>
        <taxon>Pseudomonadati</taxon>
        <taxon>Chlorobiota</taxon>
        <taxon>Chlorobiia</taxon>
        <taxon>Chlorobiales</taxon>
        <taxon>Chlorobiaceae</taxon>
        <taxon>Chlorobaculum</taxon>
    </lineage>
</organism>
<feature type="transmembrane region" description="Helical" evidence="2">
    <location>
        <begin position="425"/>
        <end position="445"/>
    </location>
</feature>
<accession>A0A7C5DKD4</accession>
<dbReference type="Gene3D" id="1.20.1640.10">
    <property type="entry name" value="Multidrug efflux transporter AcrB transmembrane domain"/>
    <property type="match status" value="2"/>
</dbReference>
<dbReference type="Gene3D" id="3.30.70.1430">
    <property type="entry name" value="Multidrug efflux transporter AcrB pore domain"/>
    <property type="match status" value="2"/>
</dbReference>
<keyword evidence="1" id="KW-0175">Coiled coil</keyword>
<protein>
    <submittedName>
        <fullName evidence="3">Efflux RND transporter permease subunit</fullName>
    </submittedName>
</protein>
<keyword evidence="2" id="KW-0472">Membrane</keyword>
<feature type="transmembrane region" description="Helical" evidence="2">
    <location>
        <begin position="962"/>
        <end position="982"/>
    </location>
</feature>
<feature type="transmembrane region" description="Helical" evidence="2">
    <location>
        <begin position="529"/>
        <end position="550"/>
    </location>
</feature>
<dbReference type="InterPro" id="IPR027463">
    <property type="entry name" value="AcrB_DN_DC_subdom"/>
</dbReference>
<dbReference type="InterPro" id="IPR001036">
    <property type="entry name" value="Acrflvin-R"/>
</dbReference>
<dbReference type="AlphaFoldDB" id="A0A7C5DKD4"/>
<reference evidence="3" key="1">
    <citation type="journal article" date="2020" name="mSystems">
        <title>Genome- and Community-Level Interaction Insights into Carbon Utilization and Element Cycling Functions of Hydrothermarchaeota in Hydrothermal Sediment.</title>
        <authorList>
            <person name="Zhou Z."/>
            <person name="Liu Y."/>
            <person name="Xu W."/>
            <person name="Pan J."/>
            <person name="Luo Z.H."/>
            <person name="Li M."/>
        </authorList>
    </citation>
    <scope>NUCLEOTIDE SEQUENCE [LARGE SCALE GENOMIC DNA]</scope>
    <source>
        <strain evidence="3">HyVt-633</strain>
    </source>
</reference>
<evidence type="ECO:0000256" key="1">
    <source>
        <dbReference type="SAM" id="Coils"/>
    </source>
</evidence>
<dbReference type="SUPFAM" id="SSF82714">
    <property type="entry name" value="Multidrug efflux transporter AcrB TolC docking domain, DN and DC subdomains"/>
    <property type="match status" value="2"/>
</dbReference>
<dbReference type="PANTHER" id="PTHR32063:SF0">
    <property type="entry name" value="SWARMING MOTILITY PROTEIN SWRC"/>
    <property type="match status" value="1"/>
</dbReference>
<dbReference type="SUPFAM" id="SSF82693">
    <property type="entry name" value="Multidrug efflux transporter AcrB pore domain, PN1, PN2, PC1 and PC2 subdomains"/>
    <property type="match status" value="2"/>
</dbReference>
<evidence type="ECO:0000313" key="3">
    <source>
        <dbReference type="EMBL" id="HHE31994.1"/>
    </source>
</evidence>
<dbReference type="PANTHER" id="PTHR32063">
    <property type="match status" value="1"/>
</dbReference>
<feature type="transmembrane region" description="Helical" evidence="2">
    <location>
        <begin position="457"/>
        <end position="484"/>
    </location>
</feature>
<proteinExistence type="predicted"/>
<dbReference type="PRINTS" id="PR00702">
    <property type="entry name" value="ACRIFLAVINRP"/>
</dbReference>
<name>A0A7C5DKD4_9CHLB</name>
<dbReference type="Proteomes" id="UP000886058">
    <property type="component" value="Unassembled WGS sequence"/>
</dbReference>